<keyword evidence="7" id="KW-0406">Ion transport</keyword>
<keyword evidence="9" id="KW-0407">Ion channel</keyword>
<gene>
    <name evidence="12" type="ORF">BCR36DRAFT_580982</name>
</gene>
<dbReference type="OrthoDB" id="427456at2759"/>
<feature type="transmembrane region" description="Helical" evidence="11">
    <location>
        <begin position="125"/>
        <end position="143"/>
    </location>
</feature>
<keyword evidence="3" id="KW-1003">Cell membrane</keyword>
<keyword evidence="4 11" id="KW-0812">Transmembrane</keyword>
<comment type="caution">
    <text evidence="12">The sequence shown here is derived from an EMBL/GenBank/DDBJ whole genome shotgun (WGS) entry which is preliminary data.</text>
</comment>
<dbReference type="PANTHER" id="PTHR46480:SF1">
    <property type="entry name" value="VOLTAGE-GATED HYDROGEN CHANNEL 1"/>
    <property type="match status" value="1"/>
</dbReference>
<evidence type="ECO:0000256" key="4">
    <source>
        <dbReference type="ARBA" id="ARBA00022692"/>
    </source>
</evidence>
<dbReference type="GO" id="GO:0005886">
    <property type="term" value="C:plasma membrane"/>
    <property type="evidence" value="ECO:0007669"/>
    <property type="project" value="UniProtKB-SubCell"/>
</dbReference>
<feature type="transmembrane region" description="Helical" evidence="11">
    <location>
        <begin position="93"/>
        <end position="113"/>
    </location>
</feature>
<evidence type="ECO:0000256" key="8">
    <source>
        <dbReference type="ARBA" id="ARBA00023136"/>
    </source>
</evidence>
<evidence type="ECO:0000256" key="11">
    <source>
        <dbReference type="SAM" id="Phobius"/>
    </source>
</evidence>
<comment type="subcellular location">
    <subcellularLocation>
        <location evidence="1">Cell membrane</location>
        <topology evidence="1">Multi-pass membrane protein</topology>
    </subcellularLocation>
</comment>
<keyword evidence="2" id="KW-0813">Transport</keyword>
<dbReference type="GO" id="GO:0030171">
    <property type="term" value="F:voltage-gated proton channel activity"/>
    <property type="evidence" value="ECO:0007669"/>
    <property type="project" value="InterPro"/>
</dbReference>
<protein>
    <recommendedName>
        <fullName evidence="14">Hydrogen voltage-gated channel 1</fullName>
    </recommendedName>
</protein>
<evidence type="ECO:0000256" key="9">
    <source>
        <dbReference type="ARBA" id="ARBA00023303"/>
    </source>
</evidence>
<evidence type="ECO:0000256" key="5">
    <source>
        <dbReference type="ARBA" id="ARBA00022882"/>
    </source>
</evidence>
<evidence type="ECO:0000313" key="13">
    <source>
        <dbReference type="Proteomes" id="UP000193719"/>
    </source>
</evidence>
<dbReference type="InterPro" id="IPR031846">
    <property type="entry name" value="Hvcn1"/>
</dbReference>
<evidence type="ECO:0000256" key="7">
    <source>
        <dbReference type="ARBA" id="ARBA00023065"/>
    </source>
</evidence>
<keyword evidence="13" id="KW-1185">Reference proteome</keyword>
<dbReference type="AlphaFoldDB" id="A0A1Y1VI08"/>
<dbReference type="STRING" id="1754191.A0A1Y1VI08"/>
<keyword evidence="6 11" id="KW-1133">Transmembrane helix</keyword>
<evidence type="ECO:0000256" key="1">
    <source>
        <dbReference type="ARBA" id="ARBA00004651"/>
    </source>
</evidence>
<organism evidence="12 13">
    <name type="scientific">Piromyces finnis</name>
    <dbReference type="NCBI Taxonomy" id="1754191"/>
    <lineage>
        <taxon>Eukaryota</taxon>
        <taxon>Fungi</taxon>
        <taxon>Fungi incertae sedis</taxon>
        <taxon>Chytridiomycota</taxon>
        <taxon>Chytridiomycota incertae sedis</taxon>
        <taxon>Neocallimastigomycetes</taxon>
        <taxon>Neocallimastigales</taxon>
        <taxon>Neocallimastigaceae</taxon>
        <taxon>Piromyces</taxon>
    </lineage>
</organism>
<reference evidence="12 13" key="2">
    <citation type="submission" date="2016-08" db="EMBL/GenBank/DDBJ databases">
        <title>Pervasive Adenine N6-methylation of Active Genes in Fungi.</title>
        <authorList>
            <consortium name="DOE Joint Genome Institute"/>
            <person name="Mondo S.J."/>
            <person name="Dannebaum R.O."/>
            <person name="Kuo R.C."/>
            <person name="Labutti K."/>
            <person name="Haridas S."/>
            <person name="Kuo A."/>
            <person name="Salamov A."/>
            <person name="Ahrendt S.R."/>
            <person name="Lipzen A."/>
            <person name="Sullivan W."/>
            <person name="Andreopoulos W.B."/>
            <person name="Clum A."/>
            <person name="Lindquist E."/>
            <person name="Daum C."/>
            <person name="Ramamoorthy G.K."/>
            <person name="Gryganskyi A."/>
            <person name="Culley D."/>
            <person name="Magnuson J.K."/>
            <person name="James T.Y."/>
            <person name="O'Malley M.A."/>
            <person name="Stajich J.E."/>
            <person name="Spatafora J.W."/>
            <person name="Visel A."/>
            <person name="Grigoriev I.V."/>
        </authorList>
    </citation>
    <scope>NUCLEOTIDE SEQUENCE [LARGE SCALE GENOMIC DNA]</scope>
    <source>
        <strain evidence="13">finn</strain>
    </source>
</reference>
<keyword evidence="10" id="KW-0175">Coiled coil</keyword>
<accession>A0A1Y1VI08</accession>
<evidence type="ECO:0000256" key="10">
    <source>
        <dbReference type="SAM" id="Coils"/>
    </source>
</evidence>
<keyword evidence="8 11" id="KW-0472">Membrane</keyword>
<dbReference type="InterPro" id="IPR027359">
    <property type="entry name" value="Volt_channel_dom_sf"/>
</dbReference>
<keyword evidence="5" id="KW-0851">Voltage-gated channel</keyword>
<evidence type="ECO:0000313" key="12">
    <source>
        <dbReference type="EMBL" id="ORX56669.1"/>
    </source>
</evidence>
<evidence type="ECO:0000256" key="6">
    <source>
        <dbReference type="ARBA" id="ARBA00022989"/>
    </source>
</evidence>
<evidence type="ECO:0008006" key="14">
    <source>
        <dbReference type="Google" id="ProtNLM"/>
    </source>
</evidence>
<name>A0A1Y1VI08_9FUNG</name>
<reference evidence="12 13" key="1">
    <citation type="submission" date="2016-08" db="EMBL/GenBank/DDBJ databases">
        <title>Genomes of anaerobic fungi encode conserved fungal cellulosomes for biomass hydrolysis.</title>
        <authorList>
            <consortium name="DOE Joint Genome Institute"/>
            <person name="Haitjema C.H."/>
            <person name="Gilmore S.P."/>
            <person name="Henske J.K."/>
            <person name="Solomon K.V."/>
            <person name="De Groot R."/>
            <person name="Kuo A."/>
            <person name="Mondo S.J."/>
            <person name="Salamov A.A."/>
            <person name="Labutti K."/>
            <person name="Zhao Z."/>
            <person name="Chiniquy J."/>
            <person name="Barry K."/>
            <person name="Brewer H.M."/>
            <person name="Purvine S.O."/>
            <person name="Wright A.T."/>
            <person name="Boxma B."/>
            <person name="Van Alen T."/>
            <person name="Hackstein J.H."/>
            <person name="Baker S.E."/>
            <person name="Grigoriev I.V."/>
            <person name="O'Malley M.A."/>
        </authorList>
    </citation>
    <scope>NUCLEOTIDE SEQUENCE [LARGE SCALE GENOMIC DNA]</scope>
    <source>
        <strain evidence="13">finn</strain>
    </source>
</reference>
<evidence type="ECO:0000256" key="3">
    <source>
        <dbReference type="ARBA" id="ARBA00022475"/>
    </source>
</evidence>
<dbReference type="EMBL" id="MCFH01000007">
    <property type="protein sequence ID" value="ORX56669.1"/>
    <property type="molecule type" value="Genomic_DNA"/>
</dbReference>
<feature type="transmembrane region" description="Helical" evidence="11">
    <location>
        <begin position="55"/>
        <end position="73"/>
    </location>
</feature>
<sequence length="266" mass="31509">MSDSIVETEEFTGNNHKLKRRTTVREKVNETVEKSWRSVTTGLGKILETKFTNTLVIILLVIDIGIVVADLLIKLYKREYPEHYELLHKVDDIFYWIIFGLRTFYLFMIFVRVSSYGMIYLADPLNLFDAFIVIIAAVFFYIFKERDRVIASFFILCRFWRINRVLEVTEQKRKDKHEKNYKSLQRRMTTRLEGERNINAKLRKELEENNHNLDILMGGELVTNTNSSKISNNKGVKFNDSSSTNNKNNGSLEYNYLNEFENYFNF</sequence>
<dbReference type="Gene3D" id="1.20.120.350">
    <property type="entry name" value="Voltage-gated potassium channels. Chain C"/>
    <property type="match status" value="1"/>
</dbReference>
<evidence type="ECO:0000256" key="2">
    <source>
        <dbReference type="ARBA" id="ARBA00022448"/>
    </source>
</evidence>
<dbReference type="Proteomes" id="UP000193719">
    <property type="component" value="Unassembled WGS sequence"/>
</dbReference>
<dbReference type="GO" id="GO:0034702">
    <property type="term" value="C:monoatomic ion channel complex"/>
    <property type="evidence" value="ECO:0007669"/>
    <property type="project" value="UniProtKB-KW"/>
</dbReference>
<proteinExistence type="predicted"/>
<dbReference type="PANTHER" id="PTHR46480">
    <property type="entry name" value="F20B24.22"/>
    <property type="match status" value="1"/>
</dbReference>
<feature type="coiled-coil region" evidence="10">
    <location>
        <begin position="167"/>
        <end position="212"/>
    </location>
</feature>